<dbReference type="InterPro" id="IPR007356">
    <property type="entry name" value="tRNA_m1G_MeTrfase_euk"/>
</dbReference>
<dbReference type="GO" id="GO:0002939">
    <property type="term" value="P:tRNA N1-guanine methylation"/>
    <property type="evidence" value="ECO:0007669"/>
    <property type="project" value="TreeGrafter"/>
</dbReference>
<dbReference type="EMBL" id="ADMH02000984">
    <property type="protein sequence ID" value="ETN64521.1"/>
    <property type="molecule type" value="Genomic_DNA"/>
</dbReference>
<dbReference type="GO" id="GO:0052905">
    <property type="term" value="F:tRNA (guanosine(9)-N1)-methyltransferase activity"/>
    <property type="evidence" value="ECO:0007669"/>
    <property type="project" value="UniProtKB-EC"/>
</dbReference>
<organism evidence="10">
    <name type="scientific">Anopheles darlingi</name>
    <name type="common">Mosquito</name>
    <dbReference type="NCBI Taxonomy" id="43151"/>
    <lineage>
        <taxon>Eukaryota</taxon>
        <taxon>Metazoa</taxon>
        <taxon>Ecdysozoa</taxon>
        <taxon>Arthropoda</taxon>
        <taxon>Hexapoda</taxon>
        <taxon>Insecta</taxon>
        <taxon>Pterygota</taxon>
        <taxon>Neoptera</taxon>
        <taxon>Endopterygota</taxon>
        <taxon>Diptera</taxon>
        <taxon>Nematocera</taxon>
        <taxon>Culicoidea</taxon>
        <taxon>Culicidae</taxon>
        <taxon>Anophelinae</taxon>
        <taxon>Anopheles</taxon>
    </lineage>
</organism>
<evidence type="ECO:0000256" key="2">
    <source>
        <dbReference type="ARBA" id="ARBA00022603"/>
    </source>
</evidence>
<reference evidence="10" key="2">
    <citation type="submission" date="2010-05" db="EMBL/GenBank/DDBJ databases">
        <authorList>
            <person name="Almeida L.G."/>
            <person name="Nicolas M.F."/>
            <person name="Souza R.C."/>
            <person name="Vasconcelos A.T.R."/>
        </authorList>
    </citation>
    <scope>NUCLEOTIDE SEQUENCE</scope>
</reference>
<dbReference type="PIRSF" id="PIRSF016323">
    <property type="entry name" value="tRNA_m1G_mtfrase_met"/>
    <property type="match status" value="1"/>
</dbReference>
<dbReference type="VEuPathDB" id="VectorBase:ADAR2_005145"/>
<feature type="region of interest" description="Disordered" evidence="8">
    <location>
        <begin position="296"/>
        <end position="315"/>
    </location>
</feature>
<dbReference type="STRING" id="43151.W5JK75"/>
<evidence type="ECO:0000256" key="7">
    <source>
        <dbReference type="PIRSR" id="PIRSR016323-2"/>
    </source>
</evidence>
<dbReference type="EC" id="2.1.1.221" evidence="1"/>
<dbReference type="GO" id="GO:0005654">
    <property type="term" value="C:nucleoplasm"/>
    <property type="evidence" value="ECO:0007669"/>
    <property type="project" value="TreeGrafter"/>
</dbReference>
<feature type="binding site" evidence="7">
    <location>
        <position position="248"/>
    </location>
    <ligand>
        <name>S-adenosyl-L-methionine</name>
        <dbReference type="ChEBI" id="CHEBI:59789"/>
    </ligand>
</feature>
<sequence>MSENETVVDAVVSTVTPDDTVEQAEEPIPCDNKEQEQPAVNGPLTDENTTANLSKRQRKKLLKLASWEEKKKAKRLKEREKYKLKKLEAIERGLPVRIGPSRKELKRRVIDYSQATIEIAVDLSFDSMMIDKDVAKCVKQLLRMYTLNRRAPRPVPLHFTGIVADGAVQRHLSRYDGYKHWDVKVSSSHFLDLFPRDRLVYLTSESENVLERLEPNDVYVIGGLVDHNQHKGHCYRLSQELGVRHARLPLAEHLVIKTRTILTINQVFEIMLHIHAGRDWQSTLLEVLPQRKGAVPKESLVSNDAEDTNQDIEKC</sequence>
<comment type="catalytic activity">
    <reaction evidence="5">
        <text>guanosine(9) in tRNA + S-adenosyl-L-methionine = N(1)-methylguanosine(9) in tRNA + S-adenosyl-L-homocysteine + H(+)</text>
        <dbReference type="Rhea" id="RHEA:43156"/>
        <dbReference type="Rhea" id="RHEA-COMP:10367"/>
        <dbReference type="Rhea" id="RHEA-COMP:10368"/>
        <dbReference type="ChEBI" id="CHEBI:15378"/>
        <dbReference type="ChEBI" id="CHEBI:57856"/>
        <dbReference type="ChEBI" id="CHEBI:59789"/>
        <dbReference type="ChEBI" id="CHEBI:73542"/>
        <dbReference type="ChEBI" id="CHEBI:74269"/>
        <dbReference type="EC" id="2.1.1.221"/>
    </reaction>
</comment>
<dbReference type="PANTHER" id="PTHR13563:SF13">
    <property type="entry name" value="TRNA METHYLTRANSFERASE 10 HOMOLOG A"/>
    <property type="match status" value="1"/>
</dbReference>
<feature type="compositionally biased region" description="Acidic residues" evidence="8">
    <location>
        <begin position="304"/>
        <end position="315"/>
    </location>
</feature>
<dbReference type="InterPro" id="IPR038459">
    <property type="entry name" value="MT_TRM10-typ_sf"/>
</dbReference>
<dbReference type="FunFam" id="3.40.1280.30:FF:000001">
    <property type="entry name" value="tRNA methyltransferase 10 homolog A"/>
    <property type="match status" value="1"/>
</dbReference>
<feature type="active site" description="Proton acceptor" evidence="6">
    <location>
        <position position="226"/>
    </location>
</feature>
<accession>W5JK75</accession>
<dbReference type="GO" id="GO:0000049">
    <property type="term" value="F:tRNA binding"/>
    <property type="evidence" value="ECO:0007669"/>
    <property type="project" value="TreeGrafter"/>
</dbReference>
<name>W5JK75_ANODA</name>
<dbReference type="Proteomes" id="UP000000673">
    <property type="component" value="Unassembled WGS sequence"/>
</dbReference>
<feature type="domain" description="SAM-dependent MTase TRM10-type" evidence="9">
    <location>
        <begin position="105"/>
        <end position="295"/>
    </location>
</feature>
<feature type="binding site" evidence="7">
    <location>
        <position position="234"/>
    </location>
    <ligand>
        <name>S-adenosyl-L-methionine</name>
        <dbReference type="ChEBI" id="CHEBI:59789"/>
    </ligand>
</feature>
<reference evidence="10" key="3">
    <citation type="journal article" date="2013" name="Nucleic Acids Res.">
        <title>The genome of Anopheles darlingi, the main neotropical malaria vector.</title>
        <authorList>
            <person name="Marinotti O."/>
            <person name="Cerqueira G.C."/>
            <person name="de Almeida L.G."/>
            <person name="Ferro M.I."/>
            <person name="Loreto E.L."/>
            <person name="Zaha A."/>
            <person name="Teixeira S.M."/>
            <person name="Wespiser A.R."/>
            <person name="Almeida E Silva A."/>
            <person name="Schlindwein A.D."/>
            <person name="Pacheco A.C."/>
            <person name="Silva A.L."/>
            <person name="Graveley B.R."/>
            <person name="Walenz B.P."/>
            <person name="Lima Bde A."/>
            <person name="Ribeiro C.A."/>
            <person name="Nunes-Silva C.G."/>
            <person name="de Carvalho C.R."/>
            <person name="Soares C.M."/>
            <person name="de Menezes C.B."/>
            <person name="Matiolli C."/>
            <person name="Caffrey D."/>
            <person name="Araujo D.A."/>
            <person name="de Oliveira D.M."/>
            <person name="Golenbock D."/>
            <person name="Grisard E.C."/>
            <person name="Fantinatti-Garboggini F."/>
            <person name="de Carvalho F.M."/>
            <person name="Barcellos F.G."/>
            <person name="Prosdocimi F."/>
            <person name="May G."/>
            <person name="Azevedo Junior G.M."/>
            <person name="Guimaraes G.M."/>
            <person name="Goldman G.H."/>
            <person name="Padilha I.Q."/>
            <person name="Batista Jda S."/>
            <person name="Ferro J.A."/>
            <person name="Ribeiro J.M."/>
            <person name="Fietto J.L."/>
            <person name="Dabbas K.M."/>
            <person name="Cerdeira L."/>
            <person name="Agnez-Lima L.F."/>
            <person name="Brocchi M."/>
            <person name="de Carvalho M.O."/>
            <person name="Teixeira Mde M."/>
            <person name="Diniz Maia Mde M."/>
            <person name="Goldman M.H."/>
            <person name="Cruz Schneider M.P."/>
            <person name="Felipe M.S."/>
            <person name="Hungria M."/>
            <person name="Nicolas M.F."/>
            <person name="Pereira M."/>
            <person name="Montes M.A."/>
            <person name="Cantao M.E."/>
            <person name="Vincentz M."/>
            <person name="Rafael M.S."/>
            <person name="Silverman N."/>
            <person name="Stoco P.H."/>
            <person name="Souza R.C."/>
            <person name="Vicentini R."/>
            <person name="Gazzinelli R.T."/>
            <person name="Neves Rde O."/>
            <person name="Silva R."/>
            <person name="Astolfi-Filho S."/>
            <person name="Maciel T.E."/>
            <person name="Urmenyi T.P."/>
            <person name="Tadei W.P."/>
            <person name="Camargo E.P."/>
            <person name="de Vasconcelos A.T."/>
        </authorList>
    </citation>
    <scope>NUCLEOTIDE SEQUENCE</scope>
</reference>
<evidence type="ECO:0000256" key="1">
    <source>
        <dbReference type="ARBA" id="ARBA00012797"/>
    </source>
</evidence>
<evidence type="ECO:0000256" key="5">
    <source>
        <dbReference type="ARBA" id="ARBA00048434"/>
    </source>
</evidence>
<reference evidence="11" key="4">
    <citation type="submission" date="2015-06" db="UniProtKB">
        <authorList>
            <consortium name="EnsemblMetazoa"/>
        </authorList>
    </citation>
    <scope>IDENTIFICATION</scope>
</reference>
<dbReference type="PANTHER" id="PTHR13563">
    <property type="entry name" value="TRNA (GUANINE-9-) METHYLTRANSFERASE"/>
    <property type="match status" value="1"/>
</dbReference>
<keyword evidence="3 10" id="KW-0808">Transferase</keyword>
<protein>
    <recommendedName>
        <fullName evidence="1">tRNA (guanine(9)-N(1))-methyltransferase</fullName>
        <ecNumber evidence="1">2.1.1.221</ecNumber>
    </recommendedName>
</protein>
<evidence type="ECO:0000256" key="6">
    <source>
        <dbReference type="PIRSR" id="PIRSR016323-1"/>
    </source>
</evidence>
<feature type="region of interest" description="Disordered" evidence="8">
    <location>
        <begin position="1"/>
        <end position="56"/>
    </location>
</feature>
<evidence type="ECO:0000313" key="10">
    <source>
        <dbReference type="EMBL" id="ETN64521.1"/>
    </source>
</evidence>
<proteinExistence type="predicted"/>
<keyword evidence="2 10" id="KW-0489">Methyltransferase</keyword>
<evidence type="ECO:0000259" key="9">
    <source>
        <dbReference type="PROSITE" id="PS51675"/>
    </source>
</evidence>
<reference evidence="10 12" key="1">
    <citation type="journal article" date="2010" name="BMC Genomics">
        <title>Combination of measures distinguishes pre-miRNAs from other stem-loops in the genome of the newly sequenced Anopheles darlingi.</title>
        <authorList>
            <person name="Mendes N.D."/>
            <person name="Freitas A.T."/>
            <person name="Vasconcelos A.T."/>
            <person name="Sagot M.F."/>
        </authorList>
    </citation>
    <scope>NUCLEOTIDE SEQUENCE</scope>
</reference>
<dbReference type="FunCoup" id="W5JK75">
    <property type="interactions" value="1617"/>
</dbReference>
<feature type="binding site" evidence="7">
    <location>
        <position position="202"/>
    </location>
    <ligand>
        <name>S-adenosyl-L-methionine</name>
        <dbReference type="ChEBI" id="CHEBI:59789"/>
    </ligand>
</feature>
<dbReference type="InterPro" id="IPR028564">
    <property type="entry name" value="MT_TRM10-typ"/>
</dbReference>
<dbReference type="HOGENOM" id="CLU_034384_7_0_1"/>
<keyword evidence="12" id="KW-1185">Reference proteome</keyword>
<dbReference type="InterPro" id="IPR016653">
    <property type="entry name" value="TRM10/TRM10A"/>
</dbReference>
<evidence type="ECO:0000256" key="8">
    <source>
        <dbReference type="SAM" id="MobiDB-lite"/>
    </source>
</evidence>
<dbReference type="EnsemblMetazoa" id="ADAC003746-RA">
    <property type="protein sequence ID" value="ADAC003746-PA"/>
    <property type="gene ID" value="ADAC003746"/>
</dbReference>
<dbReference type="AlphaFoldDB" id="W5JK75"/>
<evidence type="ECO:0000313" key="11">
    <source>
        <dbReference type="EnsemblMetazoa" id="ADAC003746-PA"/>
    </source>
</evidence>
<gene>
    <name evidence="10" type="ORF">AND_003746</name>
</gene>
<dbReference type="eggNOG" id="KOG2967">
    <property type="taxonomic scope" value="Eukaryota"/>
</dbReference>
<evidence type="ECO:0000256" key="4">
    <source>
        <dbReference type="ARBA" id="ARBA00022691"/>
    </source>
</evidence>
<dbReference type="Gene3D" id="3.40.1280.30">
    <property type="match status" value="1"/>
</dbReference>
<evidence type="ECO:0000256" key="3">
    <source>
        <dbReference type="ARBA" id="ARBA00022679"/>
    </source>
</evidence>
<dbReference type="OMA" id="FKKNDGW"/>
<evidence type="ECO:0000313" key="12">
    <source>
        <dbReference type="Proteomes" id="UP000000673"/>
    </source>
</evidence>
<keyword evidence="4" id="KW-0949">S-adenosyl-L-methionine</keyword>
<dbReference type="VEuPathDB" id="VectorBase:ADAC003746"/>
<feature type="binding site" evidence="7">
    <location>
        <position position="222"/>
    </location>
    <ligand>
        <name>S-adenosyl-L-methionine</name>
        <dbReference type="ChEBI" id="CHEBI:59789"/>
    </ligand>
</feature>
<dbReference type="PROSITE" id="PS51675">
    <property type="entry name" value="SAM_MT_TRM10"/>
    <property type="match status" value="1"/>
</dbReference>